<accession>A0A1M5Q903</accession>
<dbReference type="Pfam" id="PF01812">
    <property type="entry name" value="5-FTHF_cyc-lig"/>
    <property type="match status" value="1"/>
</dbReference>
<protein>
    <submittedName>
        <fullName evidence="2">5-formyltetrahydrofolate cyclo-ligase</fullName>
    </submittedName>
</protein>
<dbReference type="PANTHER" id="PTHR13017:SF0">
    <property type="entry name" value="METHENYLTETRAHYDROFOLATE SYNTHASE DOMAIN-CONTAINING PROTEIN"/>
    <property type="match status" value="1"/>
</dbReference>
<dbReference type="Gene3D" id="3.40.50.10420">
    <property type="entry name" value="NagB/RpiA/CoA transferase-like"/>
    <property type="match status" value="1"/>
</dbReference>
<keyword evidence="3" id="KW-1185">Reference proteome</keyword>
<evidence type="ECO:0000313" key="2">
    <source>
        <dbReference type="EMBL" id="SHH09963.1"/>
    </source>
</evidence>
<dbReference type="Proteomes" id="UP000184357">
    <property type="component" value="Unassembled WGS sequence"/>
</dbReference>
<dbReference type="EMBL" id="FQWV01000004">
    <property type="protein sequence ID" value="SHH09963.1"/>
    <property type="molecule type" value="Genomic_DNA"/>
</dbReference>
<dbReference type="InterPro" id="IPR037171">
    <property type="entry name" value="NagB/RpiA_transferase-like"/>
</dbReference>
<feature type="region of interest" description="Disordered" evidence="1">
    <location>
        <begin position="242"/>
        <end position="261"/>
    </location>
</feature>
<evidence type="ECO:0000256" key="1">
    <source>
        <dbReference type="SAM" id="MobiDB-lite"/>
    </source>
</evidence>
<dbReference type="InterPro" id="IPR002698">
    <property type="entry name" value="FTHF_cligase"/>
</dbReference>
<organism evidence="2 3">
    <name type="scientific">Halobaculum gomorrense</name>
    <dbReference type="NCBI Taxonomy" id="43928"/>
    <lineage>
        <taxon>Archaea</taxon>
        <taxon>Methanobacteriati</taxon>
        <taxon>Methanobacteriota</taxon>
        <taxon>Stenosarchaea group</taxon>
        <taxon>Halobacteria</taxon>
        <taxon>Halobacteriales</taxon>
        <taxon>Haloferacaceae</taxon>
        <taxon>Halobaculum</taxon>
    </lineage>
</organism>
<reference evidence="2 3" key="1">
    <citation type="submission" date="2016-11" db="EMBL/GenBank/DDBJ databases">
        <authorList>
            <person name="Jaros S."/>
            <person name="Januszkiewicz K."/>
            <person name="Wedrychowicz H."/>
        </authorList>
    </citation>
    <scope>NUCLEOTIDE SEQUENCE [LARGE SCALE GENOMIC DNA]</scope>
    <source>
        <strain evidence="2 3">DSM 9297</strain>
    </source>
</reference>
<dbReference type="SUPFAM" id="SSF100950">
    <property type="entry name" value="NagB/RpiA/CoA transferase-like"/>
    <property type="match status" value="1"/>
</dbReference>
<proteinExistence type="predicted"/>
<dbReference type="GO" id="GO:0016874">
    <property type="term" value="F:ligase activity"/>
    <property type="evidence" value="ECO:0007669"/>
    <property type="project" value="UniProtKB-KW"/>
</dbReference>
<dbReference type="AlphaFoldDB" id="A0A1M5Q903"/>
<gene>
    <name evidence="2" type="ORF">SAMN05443636_1775</name>
</gene>
<dbReference type="InterPro" id="IPR024185">
    <property type="entry name" value="FTHF_cligase-like_sf"/>
</dbReference>
<dbReference type="GO" id="GO:0005737">
    <property type="term" value="C:cytoplasm"/>
    <property type="evidence" value="ECO:0007669"/>
    <property type="project" value="TreeGrafter"/>
</dbReference>
<name>A0A1M5Q903_9EURY</name>
<evidence type="ECO:0000313" key="3">
    <source>
        <dbReference type="Proteomes" id="UP000184357"/>
    </source>
</evidence>
<keyword evidence="2" id="KW-0436">Ligase</keyword>
<dbReference type="PANTHER" id="PTHR13017">
    <property type="entry name" value="5-FORMYLTETRAHYDROFOLATE CYCLO-LIGASE-RELATED"/>
    <property type="match status" value="1"/>
</dbReference>
<dbReference type="STRING" id="43928.SAMN05443636_1775"/>
<sequence length="278" mass="29552">MDPSIAGVGWLAPPAPKAAHDGSMTWMTLKHRRVHAPNVNKQPLRERVWDALEASGEARFPFPPHGRIPNFADADAACERLTNTPEWEAAETLKANPDAPQLPVRRAALRAGKTVYVAAPRLREEQPFLRLAPGEVPDIDDATTVSGASTHGVPVGPDEVPHVDLIVSGSVAVTEAGGRVGKGEGFADLEFAVLAELGAVDDATAVATTVHGMQVVDEAVDLDAHDVPLDLICTPGRTIRTVDARGGDPPARPDGVDWGALPDEKLESIPVLRRLHPE</sequence>